<organism evidence="3 4">
    <name type="scientific">Microbacterium lushaniae</name>
    <dbReference type="NCBI Taxonomy" id="2614639"/>
    <lineage>
        <taxon>Bacteria</taxon>
        <taxon>Bacillati</taxon>
        <taxon>Actinomycetota</taxon>
        <taxon>Actinomycetes</taxon>
        <taxon>Micrococcales</taxon>
        <taxon>Microbacteriaceae</taxon>
        <taxon>Microbacterium</taxon>
    </lineage>
</organism>
<dbReference type="EMBL" id="CP044232">
    <property type="protein sequence ID" value="QEW02118.1"/>
    <property type="molecule type" value="Genomic_DNA"/>
</dbReference>
<dbReference type="InterPro" id="IPR057204">
    <property type="entry name" value="DUF7882"/>
</dbReference>
<keyword evidence="4" id="KW-1185">Reference proteome</keyword>
<evidence type="ECO:0000259" key="2">
    <source>
        <dbReference type="Pfam" id="PF25355"/>
    </source>
</evidence>
<evidence type="ECO:0000313" key="3">
    <source>
        <dbReference type="EMBL" id="QEW02118.1"/>
    </source>
</evidence>
<accession>A0A5J6L0V4</accession>
<proteinExistence type="predicted"/>
<name>A0A5J6L0V4_9MICO</name>
<dbReference type="RefSeq" id="WP_150923722.1">
    <property type="nucleotide sequence ID" value="NZ_CP044232.1"/>
</dbReference>
<dbReference type="AlphaFoldDB" id="A0A5J6L0V4"/>
<dbReference type="KEGG" id="mlz:F6J85_02735"/>
<protein>
    <recommendedName>
        <fullName evidence="2">DUF7882 domain-containing protein</fullName>
    </recommendedName>
</protein>
<reference evidence="4" key="1">
    <citation type="submission" date="2019-09" db="EMBL/GenBank/DDBJ databases">
        <title>Mumia zhuanghuii sp. nov. isolated from the intestinal contents of plateau pika (Ochotona curzoniae) in the Qinghai-Tibet plateau of China.</title>
        <authorList>
            <person name="Tian Z."/>
        </authorList>
    </citation>
    <scope>NUCLEOTIDE SEQUENCE [LARGE SCALE GENOMIC DNA]</scope>
    <source>
        <strain evidence="4">L-031</strain>
    </source>
</reference>
<evidence type="ECO:0000256" key="1">
    <source>
        <dbReference type="SAM" id="MobiDB-lite"/>
    </source>
</evidence>
<feature type="domain" description="DUF7882" evidence="2">
    <location>
        <begin position="1"/>
        <end position="94"/>
    </location>
</feature>
<dbReference type="Proteomes" id="UP000325516">
    <property type="component" value="Chromosome"/>
</dbReference>
<dbReference type="Pfam" id="PF25355">
    <property type="entry name" value="DUF7882"/>
    <property type="match status" value="1"/>
</dbReference>
<feature type="region of interest" description="Disordered" evidence="1">
    <location>
        <begin position="93"/>
        <end position="120"/>
    </location>
</feature>
<sequence>MGRLFYGNATQPIEMPDRLLAHIKVVTATKLRRGESFTLSWRHPEDVPGGRSTIWLQPSIPLRFVFSTPEPELLDPAFLKDLANAANSSGGLSVDLNMPVPVNDEVSTPQARVPVGARAA</sequence>
<gene>
    <name evidence="3" type="ORF">F6J85_02735</name>
</gene>
<evidence type="ECO:0000313" key="4">
    <source>
        <dbReference type="Proteomes" id="UP000325516"/>
    </source>
</evidence>